<dbReference type="EMBL" id="DSVQ01000003">
    <property type="protein sequence ID" value="HGT37946.1"/>
    <property type="molecule type" value="Genomic_DNA"/>
</dbReference>
<proteinExistence type="predicted"/>
<reference evidence="2" key="1">
    <citation type="journal article" date="2020" name="mSystems">
        <title>Genome- and Community-Level Interaction Insights into Carbon Utilization and Element Cycling Functions of Hydrothermarchaeota in Hydrothermal Sediment.</title>
        <authorList>
            <person name="Zhou Z."/>
            <person name="Liu Y."/>
            <person name="Xu W."/>
            <person name="Pan J."/>
            <person name="Luo Z.H."/>
            <person name="Li M."/>
        </authorList>
    </citation>
    <scope>NUCLEOTIDE SEQUENCE [LARGE SCALE GENOMIC DNA]</scope>
    <source>
        <strain evidence="2">SpSt-508</strain>
    </source>
</reference>
<evidence type="ECO:0000313" key="2">
    <source>
        <dbReference type="EMBL" id="HGT37946.1"/>
    </source>
</evidence>
<feature type="chain" id="PRO_5027974095" evidence="1">
    <location>
        <begin position="26"/>
        <end position="565"/>
    </location>
</feature>
<sequence length="565" mass="61362">MRKVLLWPLLALWSCVVVGSPAIDAADKASGAHLLPPETLAVFSVGNVPQFLEQIKNSQTGKMLEEPKLQPVRQEVLSKLREAFAEVERELGVTSADLLALPQGEFTVALVEKPARKLAGVVLFNCGERRDTVDQLLKKMDASLKQEGAQLSTQDVGDVTIRVYALSVPNNDPIKTLAYFRHEGYVVFGTEVAALKAILDLKTGKSDESLAESDVFAYIQKKCTTGTAAPAVQWYLDLVGLVKVGVSMVQGQNPQAGLVLGMLPILGLDKLKGMGGGMDLSVDDFDVVSKMFLYVEQPPTGVLGLFQFPAADLTPPKWVGDDVGSYMGFNWNVDEAYLAAESVVDSFQGPGALAKLLESVADGDDGPQVHLKKDLLDQLTGRIDLVSQPQTVTNSEPSVPSMVLALGVKDPARMQRTLAKAAEADQTEMKKRNVNGNTVYELPMEGPGDVTMSMTVAAEALVLATDSASLDRMLRGTSRNALADSKDYAKVARHFPKQTSIISFQKADAQWRTAYDLLKQQPNDFLDLSQLPEFEVLQKYMYPSGMYMVPDRKGALMVGFSLNAK</sequence>
<dbReference type="InterPro" id="IPR021787">
    <property type="entry name" value="DUF3352"/>
</dbReference>
<gene>
    <name evidence="2" type="ORF">ENS64_01555</name>
</gene>
<evidence type="ECO:0000256" key="1">
    <source>
        <dbReference type="SAM" id="SignalP"/>
    </source>
</evidence>
<comment type="caution">
    <text evidence="2">The sequence shown here is derived from an EMBL/GenBank/DDBJ whole genome shotgun (WGS) entry which is preliminary data.</text>
</comment>
<name>A0A7C4QP32_9PLAN</name>
<accession>A0A7C4QP32</accession>
<organism evidence="2">
    <name type="scientific">Schlesneria paludicola</name>
    <dbReference type="NCBI Taxonomy" id="360056"/>
    <lineage>
        <taxon>Bacteria</taxon>
        <taxon>Pseudomonadati</taxon>
        <taxon>Planctomycetota</taxon>
        <taxon>Planctomycetia</taxon>
        <taxon>Planctomycetales</taxon>
        <taxon>Planctomycetaceae</taxon>
        <taxon>Schlesneria</taxon>
    </lineage>
</organism>
<dbReference type="Pfam" id="PF11832">
    <property type="entry name" value="DUF3352"/>
    <property type="match status" value="1"/>
</dbReference>
<dbReference type="AlphaFoldDB" id="A0A7C4QP32"/>
<keyword evidence="1" id="KW-0732">Signal</keyword>
<feature type="signal peptide" evidence="1">
    <location>
        <begin position="1"/>
        <end position="25"/>
    </location>
</feature>
<protein>
    <submittedName>
        <fullName evidence="2">DUF3352 domain-containing protein</fullName>
    </submittedName>
</protein>